<dbReference type="FunCoup" id="F5YAT4">
    <property type="interactions" value="411"/>
</dbReference>
<evidence type="ECO:0000256" key="1">
    <source>
        <dbReference type="ARBA" id="ARBA00001966"/>
    </source>
</evidence>
<dbReference type="CDD" id="cd00056">
    <property type="entry name" value="ENDO3c"/>
    <property type="match status" value="1"/>
</dbReference>
<dbReference type="GO" id="GO:0006284">
    <property type="term" value="P:base-excision repair"/>
    <property type="evidence" value="ECO:0007669"/>
    <property type="project" value="InterPro"/>
</dbReference>
<dbReference type="GO" id="GO:0000701">
    <property type="term" value="F:purine-specific mismatch base pair DNA N-glycosylase activity"/>
    <property type="evidence" value="ECO:0007669"/>
    <property type="project" value="TreeGrafter"/>
</dbReference>
<evidence type="ECO:0000256" key="2">
    <source>
        <dbReference type="ARBA" id="ARBA00002933"/>
    </source>
</evidence>
<sequence>MERKKFRSVIYSYYDEQGRSFPWRRNLAPWGILVSEFMLQQTQTERAVSYWERWMEKWPTAACLDKAPLEEVLKEWSGLGYNRRAMYIKECANIITTEHKGIVPQTPESLLELPGIGPYCSGAISCFAYNYPSVFIETNIRAVMLHFFFKDQEGIKDSELLPLLEKHLDKENPRKWYWALMDYGAALKKTTPNPNRRSAHYTRQSAFKGSLRQIRGSLIRSLVKCSPAAPEELRKSLDVKTDEEEFYQALKSLEKDSLVAEAGGRYRIKQ</sequence>
<dbReference type="InParanoid" id="F5YAT4"/>
<reference evidence="12 13" key="2">
    <citation type="journal article" date="2011" name="ISME J.">
        <title>RNA-seq reveals cooperative metabolic interactions between two termite-gut spirochete species in co-culture.</title>
        <authorList>
            <person name="Rosenthal A.Z."/>
            <person name="Matson E.G."/>
            <person name="Eldar A."/>
            <person name="Leadbetter J.R."/>
        </authorList>
    </citation>
    <scope>NUCLEOTIDE SEQUENCE [LARGE SCALE GENOMIC DNA]</scope>
    <source>
        <strain evidence="13">ATCC BAA-888 / DSM 13862 / ZAS-9</strain>
    </source>
</reference>
<dbReference type="AlphaFoldDB" id="F5YAT4"/>
<evidence type="ECO:0000313" key="12">
    <source>
        <dbReference type="EMBL" id="AEF83227.1"/>
    </source>
</evidence>
<dbReference type="KEGG" id="taz:TREAZ_0698"/>
<evidence type="ECO:0000256" key="8">
    <source>
        <dbReference type="ARBA" id="ARBA00023014"/>
    </source>
</evidence>
<dbReference type="GO" id="GO:0006298">
    <property type="term" value="P:mismatch repair"/>
    <property type="evidence" value="ECO:0007669"/>
    <property type="project" value="TreeGrafter"/>
</dbReference>
<dbReference type="EC" id="3.2.2.-" evidence="12"/>
<dbReference type="Gene3D" id="1.10.340.30">
    <property type="entry name" value="Hypothetical protein, domain 2"/>
    <property type="match status" value="1"/>
</dbReference>
<evidence type="ECO:0000256" key="3">
    <source>
        <dbReference type="ARBA" id="ARBA00008343"/>
    </source>
</evidence>
<evidence type="ECO:0000256" key="4">
    <source>
        <dbReference type="ARBA" id="ARBA00022723"/>
    </source>
</evidence>
<proteinExistence type="inferred from homology"/>
<dbReference type="SMART" id="SM00478">
    <property type="entry name" value="ENDO3c"/>
    <property type="match status" value="1"/>
</dbReference>
<dbReference type="GO" id="GO:0046872">
    <property type="term" value="F:metal ion binding"/>
    <property type="evidence" value="ECO:0007669"/>
    <property type="project" value="UniProtKB-KW"/>
</dbReference>
<evidence type="ECO:0000256" key="6">
    <source>
        <dbReference type="ARBA" id="ARBA00022801"/>
    </source>
</evidence>
<keyword evidence="8" id="KW-0411">Iron-sulfur</keyword>
<accession>F5YAT4</accession>
<comment type="cofactor">
    <cofactor evidence="1">
        <name>[4Fe-4S] cluster</name>
        <dbReference type="ChEBI" id="CHEBI:49883"/>
    </cofactor>
</comment>
<gene>
    <name evidence="12" type="ordered locus">TREAZ_0698</name>
</gene>
<dbReference type="OrthoDB" id="9802365at2"/>
<keyword evidence="5" id="KW-0227">DNA damage</keyword>
<dbReference type="InterPro" id="IPR011257">
    <property type="entry name" value="DNA_glycosylase"/>
</dbReference>
<dbReference type="PANTHER" id="PTHR42944:SF1">
    <property type="entry name" value="ADENINE DNA GLYCOSYLASE"/>
    <property type="match status" value="1"/>
</dbReference>
<evidence type="ECO:0000256" key="7">
    <source>
        <dbReference type="ARBA" id="ARBA00023004"/>
    </source>
</evidence>
<dbReference type="GO" id="GO:0034039">
    <property type="term" value="F:8-oxo-7,8-dihydroguanine DNA N-glycosylase activity"/>
    <property type="evidence" value="ECO:0007669"/>
    <property type="project" value="TreeGrafter"/>
</dbReference>
<dbReference type="PANTHER" id="PTHR42944">
    <property type="entry name" value="ADENINE DNA GLYCOSYLASE"/>
    <property type="match status" value="1"/>
</dbReference>
<dbReference type="RefSeq" id="WP_015711266.1">
    <property type="nucleotide sequence ID" value="NC_015577.1"/>
</dbReference>
<keyword evidence="9" id="KW-0234">DNA repair</keyword>
<dbReference type="InterPro" id="IPR003265">
    <property type="entry name" value="HhH-GPD_domain"/>
</dbReference>
<dbReference type="Proteomes" id="UP000009222">
    <property type="component" value="Chromosome"/>
</dbReference>
<keyword evidence="4" id="KW-0479">Metal-binding</keyword>
<evidence type="ECO:0000259" key="11">
    <source>
        <dbReference type="SMART" id="SM00478"/>
    </source>
</evidence>
<keyword evidence="10 12" id="KW-0326">Glycosidase</keyword>
<dbReference type="InterPro" id="IPR044298">
    <property type="entry name" value="MIG/MutY"/>
</dbReference>
<evidence type="ECO:0000256" key="5">
    <source>
        <dbReference type="ARBA" id="ARBA00022763"/>
    </source>
</evidence>
<organism evidence="12 13">
    <name type="scientific">Leadbettera azotonutricia (strain ATCC BAA-888 / DSM 13862 / ZAS-9)</name>
    <name type="common">Treponema azotonutricium</name>
    <dbReference type="NCBI Taxonomy" id="545695"/>
    <lineage>
        <taxon>Bacteria</taxon>
        <taxon>Pseudomonadati</taxon>
        <taxon>Spirochaetota</taxon>
        <taxon>Spirochaetia</taxon>
        <taxon>Spirochaetales</taxon>
        <taxon>Breznakiellaceae</taxon>
        <taxon>Leadbettera</taxon>
    </lineage>
</organism>
<dbReference type="Pfam" id="PF00730">
    <property type="entry name" value="HhH-GPD"/>
    <property type="match status" value="1"/>
</dbReference>
<dbReference type="GO" id="GO:0035485">
    <property type="term" value="F:adenine/guanine mispair binding"/>
    <property type="evidence" value="ECO:0007669"/>
    <property type="project" value="TreeGrafter"/>
</dbReference>
<name>F5YAT4_LEAAZ</name>
<dbReference type="GO" id="GO:0051536">
    <property type="term" value="F:iron-sulfur cluster binding"/>
    <property type="evidence" value="ECO:0007669"/>
    <property type="project" value="UniProtKB-KW"/>
</dbReference>
<keyword evidence="7" id="KW-0408">Iron</keyword>
<evidence type="ECO:0000256" key="10">
    <source>
        <dbReference type="ARBA" id="ARBA00023295"/>
    </source>
</evidence>
<dbReference type="EMBL" id="CP001841">
    <property type="protein sequence ID" value="AEF83227.1"/>
    <property type="molecule type" value="Genomic_DNA"/>
</dbReference>
<comment type="function">
    <text evidence="2">Adenine glycosylase active on G-A mispairs. MutY also corrects error-prone DNA synthesis past GO lesions which are due to the oxidatively damaged form of guanine: 7,8-dihydro-8-oxoguanine (8-oxo-dGTP).</text>
</comment>
<dbReference type="GO" id="GO:0032357">
    <property type="term" value="F:oxidized purine DNA binding"/>
    <property type="evidence" value="ECO:0007669"/>
    <property type="project" value="TreeGrafter"/>
</dbReference>
<dbReference type="eggNOG" id="COG1194">
    <property type="taxonomic scope" value="Bacteria"/>
</dbReference>
<evidence type="ECO:0000256" key="9">
    <source>
        <dbReference type="ARBA" id="ARBA00023204"/>
    </source>
</evidence>
<feature type="domain" description="HhH-GPD" evidence="11">
    <location>
        <begin position="38"/>
        <end position="186"/>
    </location>
</feature>
<reference evidence="13" key="1">
    <citation type="submission" date="2009-12" db="EMBL/GenBank/DDBJ databases">
        <title>Complete sequence of Treponema azotonutricium strain ZAS-9.</title>
        <authorList>
            <person name="Tetu S.G."/>
            <person name="Matson E."/>
            <person name="Ren Q."/>
            <person name="Seshadri R."/>
            <person name="Elbourne L."/>
            <person name="Hassan K.A."/>
            <person name="Durkin A."/>
            <person name="Radune D."/>
            <person name="Mohamoud Y."/>
            <person name="Shay R."/>
            <person name="Jin S."/>
            <person name="Zhang X."/>
            <person name="Lucey K."/>
            <person name="Ballor N.R."/>
            <person name="Ottesen E."/>
            <person name="Rosenthal R."/>
            <person name="Allen A."/>
            <person name="Leadbetter J.R."/>
            <person name="Paulsen I.T."/>
        </authorList>
    </citation>
    <scope>NUCLEOTIDE SEQUENCE [LARGE SCALE GENOMIC DNA]</scope>
    <source>
        <strain evidence="13">ATCC BAA-888 / DSM 13862 / ZAS-9</strain>
    </source>
</reference>
<keyword evidence="6 12" id="KW-0378">Hydrolase</keyword>
<dbReference type="Gene3D" id="1.10.1670.10">
    <property type="entry name" value="Helix-hairpin-Helix base-excision DNA repair enzymes (C-terminal)"/>
    <property type="match status" value="1"/>
</dbReference>
<protein>
    <submittedName>
        <fullName evidence="12">A/G-specific adenine glycosylase</fullName>
        <ecNumber evidence="12">3.2.2.-</ecNumber>
    </submittedName>
</protein>
<dbReference type="InterPro" id="IPR023170">
    <property type="entry name" value="HhH_base_excis_C"/>
</dbReference>
<evidence type="ECO:0000313" key="13">
    <source>
        <dbReference type="Proteomes" id="UP000009222"/>
    </source>
</evidence>
<dbReference type="SUPFAM" id="SSF48150">
    <property type="entry name" value="DNA-glycosylase"/>
    <property type="match status" value="1"/>
</dbReference>
<dbReference type="HOGENOM" id="CLU_012862_2_0_12"/>
<keyword evidence="13" id="KW-1185">Reference proteome</keyword>
<comment type="similarity">
    <text evidence="3">Belongs to the Nth/MutY family.</text>
</comment>
<dbReference type="STRING" id="545695.TREAZ_0698"/>